<keyword evidence="4" id="KW-0998">Cell outer membrane</keyword>
<dbReference type="SUPFAM" id="SSF56925">
    <property type="entry name" value="OMPA-like"/>
    <property type="match status" value="1"/>
</dbReference>
<evidence type="ECO:0000313" key="8">
    <source>
        <dbReference type="Proteomes" id="UP001151234"/>
    </source>
</evidence>
<accession>A0A9X3UIW5</accession>
<feature type="domain" description="Outer membrane protein beta-barrel" evidence="6">
    <location>
        <begin position="9"/>
        <end position="218"/>
    </location>
</feature>
<organism evidence="7 8">
    <name type="scientific">Hoeflea prorocentri</name>
    <dbReference type="NCBI Taxonomy" id="1922333"/>
    <lineage>
        <taxon>Bacteria</taxon>
        <taxon>Pseudomonadati</taxon>
        <taxon>Pseudomonadota</taxon>
        <taxon>Alphaproteobacteria</taxon>
        <taxon>Hyphomicrobiales</taxon>
        <taxon>Rhizobiaceae</taxon>
        <taxon>Hoeflea</taxon>
    </lineage>
</organism>
<dbReference type="RefSeq" id="WP_267989263.1">
    <property type="nucleotide sequence ID" value="NZ_JAPJZI010000001.1"/>
</dbReference>
<evidence type="ECO:0000256" key="4">
    <source>
        <dbReference type="ARBA" id="ARBA00023237"/>
    </source>
</evidence>
<evidence type="ECO:0000256" key="2">
    <source>
        <dbReference type="ARBA" id="ARBA00022729"/>
    </source>
</evidence>
<dbReference type="Gene3D" id="2.40.160.20">
    <property type="match status" value="1"/>
</dbReference>
<sequence length="242" mass="26117">MGVTVCALAISVAGGTQALSQDAGPAYDWDGLFVGLHTGYGWSDTDVSRDRTRRGRTRNNFSTQLELDGLLGGIQVGYNYQHNDFVFGVIGDIALTGMSDSGASFRRPRRLTPPVSFESEYDWLATIRGRAGWLINDQTLLYAHGGLAIANMSTDFSSPARRVNSLSLSGNDTGWVAGAGIETALSDRVSIFAEYSHFDFGSGDSVTFGPGRRISTVTYSADNNPIDTIKIGVNFKLWRPGN</sequence>
<reference evidence="7" key="1">
    <citation type="submission" date="2022-11" db="EMBL/GenBank/DDBJ databases">
        <title>Draft genome sequence of Hoeflea poritis E7-10 and Hoeflea prorocentri PM5-8, separated from scleractinian coral Porites lutea and marine dinoflagellate.</title>
        <authorList>
            <person name="Zhang G."/>
            <person name="Wei Q."/>
            <person name="Cai L."/>
        </authorList>
    </citation>
    <scope>NUCLEOTIDE SEQUENCE</scope>
    <source>
        <strain evidence="7">PM5-8</strain>
    </source>
</reference>
<dbReference type="PANTHER" id="PTHR34001:SF3">
    <property type="entry name" value="BLL7405 PROTEIN"/>
    <property type="match status" value="1"/>
</dbReference>
<dbReference type="GO" id="GO:0009279">
    <property type="term" value="C:cell outer membrane"/>
    <property type="evidence" value="ECO:0007669"/>
    <property type="project" value="UniProtKB-SubCell"/>
</dbReference>
<dbReference type="InterPro" id="IPR011250">
    <property type="entry name" value="OMP/PagP_B-barrel"/>
</dbReference>
<comment type="subcellular location">
    <subcellularLocation>
        <location evidence="1">Cell outer membrane</location>
    </subcellularLocation>
</comment>
<comment type="similarity">
    <text evidence="5">Belongs to the Omp25/RopB family.</text>
</comment>
<dbReference type="EMBL" id="JAPJZI010000001">
    <property type="protein sequence ID" value="MDA5397814.1"/>
    <property type="molecule type" value="Genomic_DNA"/>
</dbReference>
<gene>
    <name evidence="7" type="ORF">OQ273_04435</name>
</gene>
<name>A0A9X3UIW5_9HYPH</name>
<evidence type="ECO:0000313" key="7">
    <source>
        <dbReference type="EMBL" id="MDA5397814.1"/>
    </source>
</evidence>
<dbReference type="InterPro" id="IPR027385">
    <property type="entry name" value="Beta-barrel_OMP"/>
</dbReference>
<protein>
    <submittedName>
        <fullName evidence="7">Porin family protein</fullName>
    </submittedName>
</protein>
<evidence type="ECO:0000256" key="1">
    <source>
        <dbReference type="ARBA" id="ARBA00004442"/>
    </source>
</evidence>
<dbReference type="InterPro" id="IPR051692">
    <property type="entry name" value="OMP-like"/>
</dbReference>
<evidence type="ECO:0000256" key="3">
    <source>
        <dbReference type="ARBA" id="ARBA00023136"/>
    </source>
</evidence>
<keyword evidence="3" id="KW-0472">Membrane</keyword>
<keyword evidence="2" id="KW-0732">Signal</keyword>
<evidence type="ECO:0000259" key="6">
    <source>
        <dbReference type="Pfam" id="PF13505"/>
    </source>
</evidence>
<dbReference type="Pfam" id="PF13505">
    <property type="entry name" value="OMP_b-brl"/>
    <property type="match status" value="1"/>
</dbReference>
<dbReference type="PANTHER" id="PTHR34001">
    <property type="entry name" value="BLL7405 PROTEIN"/>
    <property type="match status" value="1"/>
</dbReference>
<comment type="caution">
    <text evidence="7">The sequence shown here is derived from an EMBL/GenBank/DDBJ whole genome shotgun (WGS) entry which is preliminary data.</text>
</comment>
<dbReference type="Proteomes" id="UP001151234">
    <property type="component" value="Unassembled WGS sequence"/>
</dbReference>
<evidence type="ECO:0000256" key="5">
    <source>
        <dbReference type="ARBA" id="ARBA00038306"/>
    </source>
</evidence>
<keyword evidence="8" id="KW-1185">Reference proteome</keyword>
<dbReference type="AlphaFoldDB" id="A0A9X3UIW5"/>
<proteinExistence type="inferred from homology"/>